<comment type="caution">
    <text evidence="1">The sequence shown here is derived from an EMBL/GenBank/DDBJ whole genome shotgun (WGS) entry which is preliminary data.</text>
</comment>
<dbReference type="Proteomes" id="UP001232156">
    <property type="component" value="Unassembled WGS sequence"/>
</dbReference>
<proteinExistence type="predicted"/>
<accession>A0ABU1D6N7</accession>
<dbReference type="RefSeq" id="WP_347287075.1">
    <property type="nucleotide sequence ID" value="NZ_JAUZQE010000017.1"/>
</dbReference>
<protein>
    <submittedName>
        <fullName evidence="1">Uncharacterized protein</fullName>
    </submittedName>
</protein>
<name>A0ABU1D6N7_9BURK</name>
<reference evidence="1 2" key="1">
    <citation type="submission" date="2023-08" db="EMBL/GenBank/DDBJ databases">
        <title>Alcaligenaceae gen. nov., a novel taxon isolated from the sludge of Yixing Pesticide Factory.</title>
        <authorList>
            <person name="Ruan L."/>
        </authorList>
    </citation>
    <scope>NUCLEOTIDE SEQUENCE [LARGE SCALE GENOMIC DNA]</scope>
    <source>
        <strain evidence="1 2">LG-2</strain>
    </source>
</reference>
<gene>
    <name evidence="1" type="ORF">Q8947_08945</name>
</gene>
<evidence type="ECO:0000313" key="1">
    <source>
        <dbReference type="EMBL" id="MDR4126107.1"/>
    </source>
</evidence>
<sequence length="79" mass="9022">MSEYEESSLQLKAELWLVASALALLKRRKTNYTYFRCVYRGGDYDPWSEYDIPTVLRKLSSVNELNGMLEQLRGGVAAG</sequence>
<organism evidence="1 2">
    <name type="scientific">Yanghanlia caeni</name>
    <dbReference type="NCBI Taxonomy" id="3064283"/>
    <lineage>
        <taxon>Bacteria</taxon>
        <taxon>Pseudomonadati</taxon>
        <taxon>Pseudomonadota</taxon>
        <taxon>Betaproteobacteria</taxon>
        <taxon>Burkholderiales</taxon>
        <taxon>Alcaligenaceae</taxon>
        <taxon>Yanghanlia</taxon>
    </lineage>
</organism>
<evidence type="ECO:0000313" key="2">
    <source>
        <dbReference type="Proteomes" id="UP001232156"/>
    </source>
</evidence>
<keyword evidence="2" id="KW-1185">Reference proteome</keyword>
<dbReference type="EMBL" id="JAUZQE010000017">
    <property type="protein sequence ID" value="MDR4126107.1"/>
    <property type="molecule type" value="Genomic_DNA"/>
</dbReference>